<keyword evidence="4 8" id="KW-0884">PQQ biosynthesis</keyword>
<dbReference type="NCBIfam" id="TIGR02109">
    <property type="entry name" value="PQQ_syn_pqqE"/>
    <property type="match status" value="1"/>
</dbReference>
<keyword evidence="5 8" id="KW-0560">Oxidoreductase</keyword>
<comment type="function">
    <text evidence="8">Catalyzes the cross-linking of a glutamate residue and a tyrosine residue in the PqqA protein as part of the biosynthesis of pyrroloquinoline quinone (PQQ).</text>
</comment>
<dbReference type="SUPFAM" id="SSF102114">
    <property type="entry name" value="Radical SAM enzymes"/>
    <property type="match status" value="1"/>
</dbReference>
<dbReference type="InterPro" id="IPR013785">
    <property type="entry name" value="Aldolase_TIM"/>
</dbReference>
<feature type="domain" description="Radical SAM core" evidence="9">
    <location>
        <begin position="11"/>
        <end position="227"/>
    </location>
</feature>
<comment type="similarity">
    <text evidence="8">Belongs to the radical SAM superfamily. PqqE family.</text>
</comment>
<evidence type="ECO:0000256" key="6">
    <source>
        <dbReference type="ARBA" id="ARBA00023004"/>
    </source>
</evidence>
<feature type="binding site" evidence="8">
    <location>
        <position position="32"/>
    </location>
    <ligand>
        <name>[4Fe-4S] cluster</name>
        <dbReference type="ChEBI" id="CHEBI:49883"/>
        <note>4Fe-4S-S-AdoMet</note>
    </ligand>
</feature>
<keyword evidence="7 8" id="KW-0411">Iron-sulfur</keyword>
<evidence type="ECO:0000256" key="3">
    <source>
        <dbReference type="ARBA" id="ARBA00022723"/>
    </source>
</evidence>
<dbReference type="InterPro" id="IPR050377">
    <property type="entry name" value="Radical_SAM_PqqE_MftC-like"/>
</dbReference>
<dbReference type="InterPro" id="IPR017200">
    <property type="entry name" value="PqqE-like"/>
</dbReference>
<keyword evidence="11" id="KW-1185">Reference proteome</keyword>
<proteinExistence type="inferred from homology"/>
<dbReference type="Pfam" id="PF13186">
    <property type="entry name" value="SPASM"/>
    <property type="match status" value="1"/>
</dbReference>
<protein>
    <recommendedName>
        <fullName evidence="8">PqqA peptide cyclase</fullName>
        <ecNumber evidence="8">1.21.98.4</ecNumber>
    </recommendedName>
    <alternativeName>
        <fullName evidence="8">Coenzyme PQQ synthesis protein E</fullName>
    </alternativeName>
</protein>
<evidence type="ECO:0000256" key="1">
    <source>
        <dbReference type="ARBA" id="ARBA00022485"/>
    </source>
</evidence>
<feature type="binding site" evidence="8">
    <location>
        <position position="29"/>
    </location>
    <ligand>
        <name>[4Fe-4S] cluster</name>
        <dbReference type="ChEBI" id="CHEBI:49883"/>
        <note>4Fe-4S-S-AdoMet</note>
    </ligand>
</feature>
<comment type="cofactor">
    <cofactor evidence="8">
        <name>[4Fe-4S] cluster</name>
        <dbReference type="ChEBI" id="CHEBI:49883"/>
    </cofactor>
    <text evidence="8">Binds 1 [4Fe-4S] cluster. The cluster is coordinated with 3 cysteines and an exchangeable S-adenosyl-L-methionine.</text>
</comment>
<evidence type="ECO:0000259" key="9">
    <source>
        <dbReference type="PROSITE" id="PS51918"/>
    </source>
</evidence>
<reference evidence="11" key="1">
    <citation type="submission" date="2023-08" db="EMBL/GenBank/DDBJ databases">
        <title>Rhodospirillaceae gen. nov., a novel taxon isolated from the Yangtze River Yuezi River estuary sludge.</title>
        <authorList>
            <person name="Ruan L."/>
        </authorList>
    </citation>
    <scope>NUCLEOTIDE SEQUENCE [LARGE SCALE GENOMIC DNA]</scope>
    <source>
        <strain evidence="11">R-7</strain>
    </source>
</reference>
<sequence length="383" mass="41745">MNAPRTTGSQLPPPMAVLLELTHRCPLQCPYCSNPLQMDQVKSELGTAEWKSVLDQAAKLGVLQVHFSGGEPTVRPDLAELIRHARAVGLYTNLITSGVAANKARFDEMVAAGLDHVQLSIQDSDAATAEKIGNYAGAQQKKLTFAKWVREAGLPLTLNAVVNRHNIDRVGEMIDLAVSLDAARVEIANVQYYGWALKNLAALMPRFDQFEASIATVAAARERLKGKIVIDYVVPDYYAKVPKACMNGWGQRFMNITPAGKVLPCHAAETIPNLQFDSVRDRPLAEIWAKSSAFEAFRGTDWMPELCKGCDQREIDWGGCRCQAMALTGSASEADPACGKSPFHAQLRGMAEAASHAAAPEFQYRRITPRVDQKSDAPEPVAG</sequence>
<evidence type="ECO:0000256" key="5">
    <source>
        <dbReference type="ARBA" id="ARBA00023002"/>
    </source>
</evidence>
<dbReference type="InterPro" id="IPR007197">
    <property type="entry name" value="rSAM"/>
</dbReference>
<dbReference type="SMART" id="SM00729">
    <property type="entry name" value="Elp3"/>
    <property type="match status" value="1"/>
</dbReference>
<name>A0ABU0YW87_9PROT</name>
<dbReference type="PIRSF" id="PIRSF037420">
    <property type="entry name" value="PQQ_syn_pqqE"/>
    <property type="match status" value="1"/>
</dbReference>
<evidence type="ECO:0000256" key="7">
    <source>
        <dbReference type="ARBA" id="ARBA00023014"/>
    </source>
</evidence>
<dbReference type="CDD" id="cd01335">
    <property type="entry name" value="Radical_SAM"/>
    <property type="match status" value="1"/>
</dbReference>
<dbReference type="NCBIfam" id="TIGR04085">
    <property type="entry name" value="rSAM_more_4Fe4S"/>
    <property type="match status" value="1"/>
</dbReference>
<feature type="binding site" evidence="8">
    <location>
        <position position="25"/>
    </location>
    <ligand>
        <name>[4Fe-4S] cluster</name>
        <dbReference type="ChEBI" id="CHEBI:49883"/>
        <note>4Fe-4S-S-AdoMet</note>
    </ligand>
</feature>
<dbReference type="InterPro" id="IPR000385">
    <property type="entry name" value="MoaA_NifB_PqqE_Fe-S-bd_CS"/>
</dbReference>
<organism evidence="10 11">
    <name type="scientific">Dongia sedimenti</name>
    <dbReference type="NCBI Taxonomy" id="3064282"/>
    <lineage>
        <taxon>Bacteria</taxon>
        <taxon>Pseudomonadati</taxon>
        <taxon>Pseudomonadota</taxon>
        <taxon>Alphaproteobacteria</taxon>
        <taxon>Rhodospirillales</taxon>
        <taxon>Dongiaceae</taxon>
        <taxon>Dongia</taxon>
    </lineage>
</organism>
<keyword evidence="6 8" id="KW-0408">Iron</keyword>
<evidence type="ECO:0000313" key="11">
    <source>
        <dbReference type="Proteomes" id="UP001230156"/>
    </source>
</evidence>
<evidence type="ECO:0000256" key="2">
    <source>
        <dbReference type="ARBA" id="ARBA00022691"/>
    </source>
</evidence>
<gene>
    <name evidence="8 10" type="primary">pqqE</name>
    <name evidence="10" type="ORF">Q8A70_27260</name>
</gene>
<dbReference type="InterPro" id="IPR006638">
    <property type="entry name" value="Elp3/MiaA/NifB-like_rSAM"/>
</dbReference>
<accession>A0ABU0YW87</accession>
<dbReference type="PROSITE" id="PS51918">
    <property type="entry name" value="RADICAL_SAM"/>
    <property type="match status" value="1"/>
</dbReference>
<dbReference type="PANTHER" id="PTHR11228">
    <property type="entry name" value="RADICAL SAM DOMAIN PROTEIN"/>
    <property type="match status" value="1"/>
</dbReference>
<keyword evidence="1 8" id="KW-0004">4Fe-4S</keyword>
<dbReference type="Proteomes" id="UP001230156">
    <property type="component" value="Unassembled WGS sequence"/>
</dbReference>
<dbReference type="SFLD" id="SFLDG01067">
    <property type="entry name" value="SPASM/twitch_domain_containing"/>
    <property type="match status" value="1"/>
</dbReference>
<dbReference type="PANTHER" id="PTHR11228:SF7">
    <property type="entry name" value="PQQA PEPTIDE CYCLASE"/>
    <property type="match status" value="1"/>
</dbReference>
<evidence type="ECO:0000256" key="8">
    <source>
        <dbReference type="HAMAP-Rule" id="MF_00660"/>
    </source>
</evidence>
<dbReference type="PROSITE" id="PS01305">
    <property type="entry name" value="MOAA_NIFB_PQQE"/>
    <property type="match status" value="1"/>
</dbReference>
<comment type="subunit">
    <text evidence="8">Interacts with PqqD. The interaction is necessary for activity of PqqE.</text>
</comment>
<comment type="caution">
    <text evidence="10">The sequence shown here is derived from an EMBL/GenBank/DDBJ whole genome shotgun (WGS) entry which is preliminary data.</text>
</comment>
<dbReference type="SFLD" id="SFLDS00029">
    <property type="entry name" value="Radical_SAM"/>
    <property type="match status" value="1"/>
</dbReference>
<dbReference type="EMBL" id="JAUYVI010000011">
    <property type="protein sequence ID" value="MDQ7251415.1"/>
    <property type="molecule type" value="Genomic_DNA"/>
</dbReference>
<dbReference type="EC" id="1.21.98.4" evidence="8"/>
<comment type="catalytic activity">
    <reaction evidence="8">
        <text>[PQQ precursor protein] + S-adenosyl-L-methionine = E-Y cross-linked-[PQQ precursor protein] + 5'-deoxyadenosine + L-methionine + H(+)</text>
        <dbReference type="Rhea" id="RHEA:56836"/>
        <dbReference type="Rhea" id="RHEA-COMP:14800"/>
        <dbReference type="Rhea" id="RHEA-COMP:14801"/>
        <dbReference type="ChEBI" id="CHEBI:15378"/>
        <dbReference type="ChEBI" id="CHEBI:17319"/>
        <dbReference type="ChEBI" id="CHEBI:57844"/>
        <dbReference type="ChEBI" id="CHEBI:59789"/>
        <dbReference type="ChEBI" id="CHEBI:141026"/>
        <dbReference type="ChEBI" id="CHEBI:141027"/>
        <dbReference type="EC" id="1.21.98.4"/>
    </reaction>
</comment>
<comment type="pathway">
    <text evidence="8">Cofactor biosynthesis; pyrroloquinoline quinone biosynthesis.</text>
</comment>
<keyword evidence="3 8" id="KW-0479">Metal-binding</keyword>
<dbReference type="Gene3D" id="3.20.20.70">
    <property type="entry name" value="Aldolase class I"/>
    <property type="match status" value="1"/>
</dbReference>
<dbReference type="SFLD" id="SFLDF00280">
    <property type="entry name" value="coenzyme_PQQ_synthesis_protein"/>
    <property type="match status" value="1"/>
</dbReference>
<keyword evidence="2 8" id="KW-0949">S-adenosyl-L-methionine</keyword>
<dbReference type="InterPro" id="IPR023885">
    <property type="entry name" value="4Fe4S-binding_SPASM_dom"/>
</dbReference>
<evidence type="ECO:0000256" key="4">
    <source>
        <dbReference type="ARBA" id="ARBA00022905"/>
    </source>
</evidence>
<evidence type="ECO:0000313" key="10">
    <source>
        <dbReference type="EMBL" id="MDQ7251415.1"/>
    </source>
</evidence>
<dbReference type="CDD" id="cd21119">
    <property type="entry name" value="SPASM_PqqE"/>
    <property type="match status" value="1"/>
</dbReference>
<dbReference type="RefSeq" id="WP_379961765.1">
    <property type="nucleotide sequence ID" value="NZ_JAUYVI010000011.1"/>
</dbReference>
<dbReference type="HAMAP" id="MF_00660">
    <property type="entry name" value="PqqE"/>
    <property type="match status" value="1"/>
</dbReference>
<dbReference type="SFLD" id="SFLDG01386">
    <property type="entry name" value="main_SPASM_domain-containing"/>
    <property type="match status" value="1"/>
</dbReference>
<dbReference type="InterPro" id="IPR058240">
    <property type="entry name" value="rSAM_sf"/>
</dbReference>
<dbReference type="Pfam" id="PF04055">
    <property type="entry name" value="Radical_SAM"/>
    <property type="match status" value="1"/>
</dbReference>
<dbReference type="InterPro" id="IPR011843">
    <property type="entry name" value="PQQ_synth_PqqE_bac"/>
</dbReference>